<accession>A0A8B8APS3</accession>
<dbReference type="GO" id="GO:0005737">
    <property type="term" value="C:cytoplasm"/>
    <property type="evidence" value="ECO:0007669"/>
    <property type="project" value="InterPro"/>
</dbReference>
<dbReference type="PRINTS" id="PR01625">
    <property type="entry name" value="GSTRNSFRASEO"/>
</dbReference>
<gene>
    <name evidence="6" type="primary">LOC111104070</name>
</gene>
<proteinExistence type="inferred from homology"/>
<dbReference type="InterPro" id="IPR004045">
    <property type="entry name" value="Glutathione_S-Trfase_N"/>
</dbReference>
<feature type="domain" description="GST N-terminal" evidence="3">
    <location>
        <begin position="19"/>
        <end position="97"/>
    </location>
</feature>
<dbReference type="Gene3D" id="3.40.30.10">
    <property type="entry name" value="Glutaredoxin"/>
    <property type="match status" value="2"/>
</dbReference>
<dbReference type="Proteomes" id="UP000694844">
    <property type="component" value="Chromosome 1"/>
</dbReference>
<protein>
    <submittedName>
        <fullName evidence="6">Glutathione S-transferase omega-1-like</fullName>
    </submittedName>
</protein>
<dbReference type="FunFam" id="3.40.30.10:FF:000123">
    <property type="entry name" value="Glutathione transferase o1"/>
    <property type="match status" value="2"/>
</dbReference>
<dbReference type="PROSITE" id="PS50405">
    <property type="entry name" value="GST_CTER"/>
    <property type="match status" value="1"/>
</dbReference>
<keyword evidence="2" id="KW-0560">Oxidoreductase</keyword>
<keyword evidence="5" id="KW-1185">Reference proteome</keyword>
<comment type="similarity">
    <text evidence="1">Belongs to the GST superfamily. Omega family.</text>
</comment>
<evidence type="ECO:0000259" key="3">
    <source>
        <dbReference type="PROSITE" id="PS50404"/>
    </source>
</evidence>
<name>A0A8B8APS3_CRAVI</name>
<dbReference type="SUPFAM" id="SSF52833">
    <property type="entry name" value="Thioredoxin-like"/>
    <property type="match status" value="2"/>
</dbReference>
<dbReference type="InterPro" id="IPR036282">
    <property type="entry name" value="Glutathione-S-Trfase_C_sf"/>
</dbReference>
<dbReference type="GeneID" id="111104070"/>
<dbReference type="Pfam" id="PF13410">
    <property type="entry name" value="GST_C_2"/>
    <property type="match status" value="1"/>
</dbReference>
<dbReference type="FunFam" id="1.20.1050.10:FF:000009">
    <property type="entry name" value="Glutathione S-transferase omega-1"/>
    <property type="match status" value="1"/>
</dbReference>
<sequence>MSSSKSFSAGSACPSLEPGTLRLYSMRFCPYAHRTRLVLAHKNIPHEVINIDLKNKPDWFLEKNPLGKVPTLEQDQRIVFESLICGDYLDQVYPDNGLTPSDPYRQAQDKMLLEMFSQFTSDFHKTTQSAQGITPEGAQKIREHFTRFENTLKDRQGAFYGGSACPSLEPGTLRLYSMRFCPYAHRTRLVLAHKNIPHEVVNIDQKNRPDWFLEKNPLGKVPTLEQDQRIVFDSLICCDYLDEVYPENRLTPSDPYRQAQDKMLLMFFSQFISDVPRAMQSAPGENPEAVQKIRDHFTRFEDTLKDRQSAYFGGQTLQMVDLMMWPWIEQFLMFTKTKPHEHVISVENYPLFLQWAVLMSKSPAVVKCRLPVKDFVGFFKSVLQGAPNFDIGLDE</sequence>
<dbReference type="InterPro" id="IPR050983">
    <property type="entry name" value="GST_Omega/HSP26"/>
</dbReference>
<dbReference type="PROSITE" id="PS50404">
    <property type="entry name" value="GST_NTER"/>
    <property type="match status" value="2"/>
</dbReference>
<dbReference type="Pfam" id="PF13417">
    <property type="entry name" value="GST_N_3"/>
    <property type="match status" value="2"/>
</dbReference>
<reference evidence="6" key="2">
    <citation type="submission" date="2025-08" db="UniProtKB">
        <authorList>
            <consortium name="RefSeq"/>
        </authorList>
    </citation>
    <scope>IDENTIFICATION</scope>
    <source>
        <tissue evidence="6">Whole sample</tissue>
    </source>
</reference>
<dbReference type="SFLD" id="SFLDS00019">
    <property type="entry name" value="Glutathione_Transferase_(cytos"/>
    <property type="match status" value="2"/>
</dbReference>
<dbReference type="InterPro" id="IPR010987">
    <property type="entry name" value="Glutathione-S-Trfase_C-like"/>
</dbReference>
<evidence type="ECO:0000256" key="1">
    <source>
        <dbReference type="ARBA" id="ARBA00011067"/>
    </source>
</evidence>
<reference evidence="5" key="1">
    <citation type="submission" date="2024-06" db="UniProtKB">
        <authorList>
            <consortium name="RefSeq"/>
        </authorList>
    </citation>
    <scope>NUCLEOTIDE SEQUENCE [LARGE SCALE GENOMIC DNA]</scope>
</reference>
<dbReference type="PANTHER" id="PTHR43968:SF6">
    <property type="entry name" value="GLUTATHIONE S-TRANSFERASE OMEGA"/>
    <property type="match status" value="1"/>
</dbReference>
<dbReference type="InterPro" id="IPR036249">
    <property type="entry name" value="Thioredoxin-like_sf"/>
</dbReference>
<dbReference type="InterPro" id="IPR005442">
    <property type="entry name" value="GST_omega"/>
</dbReference>
<dbReference type="AlphaFoldDB" id="A0A8B8APS3"/>
<dbReference type="Gene3D" id="1.20.1050.10">
    <property type="match status" value="2"/>
</dbReference>
<dbReference type="PANTHER" id="PTHR43968">
    <property type="match status" value="1"/>
</dbReference>
<dbReference type="GO" id="GO:0006749">
    <property type="term" value="P:glutathione metabolic process"/>
    <property type="evidence" value="ECO:0007669"/>
    <property type="project" value="TreeGrafter"/>
</dbReference>
<feature type="domain" description="GST C-terminal" evidence="4">
    <location>
        <begin position="254"/>
        <end position="389"/>
    </location>
</feature>
<evidence type="ECO:0000259" key="4">
    <source>
        <dbReference type="PROSITE" id="PS50405"/>
    </source>
</evidence>
<dbReference type="OrthoDB" id="4951845at2759"/>
<feature type="domain" description="GST N-terminal" evidence="3">
    <location>
        <begin position="171"/>
        <end position="249"/>
    </location>
</feature>
<dbReference type="SFLD" id="SFLDG00358">
    <property type="entry name" value="Main_(cytGST)"/>
    <property type="match status" value="2"/>
</dbReference>
<organism evidence="5 6">
    <name type="scientific">Crassostrea virginica</name>
    <name type="common">Eastern oyster</name>
    <dbReference type="NCBI Taxonomy" id="6565"/>
    <lineage>
        <taxon>Eukaryota</taxon>
        <taxon>Metazoa</taxon>
        <taxon>Spiralia</taxon>
        <taxon>Lophotrochozoa</taxon>
        <taxon>Mollusca</taxon>
        <taxon>Bivalvia</taxon>
        <taxon>Autobranchia</taxon>
        <taxon>Pteriomorphia</taxon>
        <taxon>Ostreida</taxon>
        <taxon>Ostreoidea</taxon>
        <taxon>Ostreidae</taxon>
        <taxon>Crassostrea</taxon>
    </lineage>
</organism>
<evidence type="ECO:0000256" key="2">
    <source>
        <dbReference type="ARBA" id="ARBA00023002"/>
    </source>
</evidence>
<dbReference type="GO" id="GO:0045174">
    <property type="term" value="F:glutathione dehydrogenase (ascorbate) activity"/>
    <property type="evidence" value="ECO:0007669"/>
    <property type="project" value="UniProtKB-ARBA"/>
</dbReference>
<dbReference type="KEGG" id="cvn:111104070"/>
<evidence type="ECO:0000313" key="5">
    <source>
        <dbReference type="Proteomes" id="UP000694844"/>
    </source>
</evidence>
<dbReference type="RefSeq" id="XP_022293512.1">
    <property type="nucleotide sequence ID" value="XM_022437804.1"/>
</dbReference>
<dbReference type="InterPro" id="IPR040079">
    <property type="entry name" value="Glutathione_S-Trfase"/>
</dbReference>
<dbReference type="GO" id="GO:0004364">
    <property type="term" value="F:glutathione transferase activity"/>
    <property type="evidence" value="ECO:0007669"/>
    <property type="project" value="InterPro"/>
</dbReference>
<evidence type="ECO:0000313" key="6">
    <source>
        <dbReference type="RefSeq" id="XP_022293512.1"/>
    </source>
</evidence>
<dbReference type="SUPFAM" id="SSF47616">
    <property type="entry name" value="GST C-terminal domain-like"/>
    <property type="match status" value="2"/>
</dbReference>